<dbReference type="SUPFAM" id="SSF109797">
    <property type="entry name" value="Bacteriocin immunity protein-like"/>
    <property type="match status" value="1"/>
</dbReference>
<dbReference type="RefSeq" id="WP_037593476.1">
    <property type="nucleotide sequence ID" value="NZ_BAABQA010000002.1"/>
</dbReference>
<dbReference type="Proteomes" id="UP000483839">
    <property type="component" value="Unassembled WGS sequence"/>
</dbReference>
<protein>
    <submittedName>
        <fullName evidence="1">Bacteriocin immunity protein</fullName>
    </submittedName>
</protein>
<name>A0A380MEU1_STRUB</name>
<evidence type="ECO:0000313" key="1">
    <source>
        <dbReference type="EMBL" id="MTD00906.1"/>
    </source>
</evidence>
<reference evidence="1 2" key="1">
    <citation type="submission" date="2019-11" db="EMBL/GenBank/DDBJ databases">
        <title>Streptococcus uberis isolated from clinical mastitis cases on a southeastern Queensland dairy.</title>
        <authorList>
            <person name="Workentine M.L."/>
            <person name="Price R."/>
            <person name="Olchowy T."/>
        </authorList>
    </citation>
    <scope>NUCLEOTIDE SEQUENCE [LARGE SCALE GENOMIC DNA]</scope>
    <source>
        <strain evidence="1 2">OLC4459-A17</strain>
    </source>
</reference>
<dbReference type="InterPro" id="IPR023130">
    <property type="entry name" value="Ta0600-like_sf"/>
</dbReference>
<organism evidence="1 2">
    <name type="scientific">Streptococcus uberis</name>
    <dbReference type="NCBI Taxonomy" id="1349"/>
    <lineage>
        <taxon>Bacteria</taxon>
        <taxon>Bacillati</taxon>
        <taxon>Bacillota</taxon>
        <taxon>Bacilli</taxon>
        <taxon>Lactobacillales</taxon>
        <taxon>Streptococcaceae</taxon>
        <taxon>Streptococcus</taxon>
    </lineage>
</organism>
<accession>A0A380MEU1</accession>
<comment type="caution">
    <text evidence="1">The sequence shown here is derived from an EMBL/GenBank/DDBJ whole genome shotgun (WGS) entry which is preliminary data.</text>
</comment>
<dbReference type="EMBL" id="WLXI01000007">
    <property type="protein sequence ID" value="MTD00906.1"/>
    <property type="molecule type" value="Genomic_DNA"/>
</dbReference>
<dbReference type="InterPro" id="IPR015046">
    <property type="entry name" value="LciA_Immunity-like"/>
</dbReference>
<dbReference type="AlphaFoldDB" id="A0A380MEU1"/>
<dbReference type="Gene3D" id="1.20.1440.50">
    <property type="entry name" value="Ta0600-like"/>
    <property type="match status" value="1"/>
</dbReference>
<evidence type="ECO:0000313" key="2">
    <source>
        <dbReference type="Proteomes" id="UP000483839"/>
    </source>
</evidence>
<dbReference type="GeneID" id="93826749"/>
<dbReference type="GO" id="GO:0030153">
    <property type="term" value="P:bacteriocin immunity"/>
    <property type="evidence" value="ECO:0007669"/>
    <property type="project" value="InterPro"/>
</dbReference>
<dbReference type="Pfam" id="PF08951">
    <property type="entry name" value="EntA_Immun"/>
    <property type="match status" value="1"/>
</dbReference>
<gene>
    <name evidence="1" type="ORF">GKS16_01225</name>
</gene>
<sequence>MEKARQDLYKQIQIAYDYPENRENRQLSSYLLSASNQLIKNQNPIIIARELNTQIDNYLLQYDSRLSQSLWDLKTALSAYISD</sequence>
<proteinExistence type="predicted"/>